<keyword evidence="2" id="KW-1185">Reference proteome</keyword>
<comment type="caution">
    <text evidence="1">The sequence shown here is derived from an EMBL/GenBank/DDBJ whole genome shotgun (WGS) entry which is preliminary data.</text>
</comment>
<proteinExistence type="predicted"/>
<sequence>MNLYLIKTHRGGKGGHLSMEGHRVSIRNRATTHRSAVMPFAAAVCTAADSSPAGRQRWRNKTGGNC</sequence>
<evidence type="ECO:0000313" key="2">
    <source>
        <dbReference type="Proteomes" id="UP000324222"/>
    </source>
</evidence>
<evidence type="ECO:0000313" key="1">
    <source>
        <dbReference type="EMBL" id="MPC71497.1"/>
    </source>
</evidence>
<dbReference type="AlphaFoldDB" id="A0A5B7HQI9"/>
<protein>
    <submittedName>
        <fullName evidence="1">Uncharacterized protein</fullName>
    </submittedName>
</protein>
<gene>
    <name evidence="1" type="ORF">E2C01_065775</name>
</gene>
<organism evidence="1 2">
    <name type="scientific">Portunus trituberculatus</name>
    <name type="common">Swimming crab</name>
    <name type="synonym">Neptunus trituberculatus</name>
    <dbReference type="NCBI Taxonomy" id="210409"/>
    <lineage>
        <taxon>Eukaryota</taxon>
        <taxon>Metazoa</taxon>
        <taxon>Ecdysozoa</taxon>
        <taxon>Arthropoda</taxon>
        <taxon>Crustacea</taxon>
        <taxon>Multicrustacea</taxon>
        <taxon>Malacostraca</taxon>
        <taxon>Eumalacostraca</taxon>
        <taxon>Eucarida</taxon>
        <taxon>Decapoda</taxon>
        <taxon>Pleocyemata</taxon>
        <taxon>Brachyura</taxon>
        <taxon>Eubrachyura</taxon>
        <taxon>Portunoidea</taxon>
        <taxon>Portunidae</taxon>
        <taxon>Portuninae</taxon>
        <taxon>Portunus</taxon>
    </lineage>
</organism>
<accession>A0A5B7HQI9</accession>
<reference evidence="1 2" key="1">
    <citation type="submission" date="2019-05" db="EMBL/GenBank/DDBJ databases">
        <title>Another draft genome of Portunus trituberculatus and its Hox gene families provides insights of decapod evolution.</title>
        <authorList>
            <person name="Jeong J.-H."/>
            <person name="Song I."/>
            <person name="Kim S."/>
            <person name="Choi T."/>
            <person name="Kim D."/>
            <person name="Ryu S."/>
            <person name="Kim W."/>
        </authorList>
    </citation>
    <scope>NUCLEOTIDE SEQUENCE [LARGE SCALE GENOMIC DNA]</scope>
    <source>
        <tissue evidence="1">Muscle</tissue>
    </source>
</reference>
<dbReference type="EMBL" id="VSRR010032988">
    <property type="protein sequence ID" value="MPC71497.1"/>
    <property type="molecule type" value="Genomic_DNA"/>
</dbReference>
<name>A0A5B7HQI9_PORTR</name>
<dbReference type="Proteomes" id="UP000324222">
    <property type="component" value="Unassembled WGS sequence"/>
</dbReference>